<sequence length="416" mass="48600">MTTQVVRKEDAVPRLQLLNCSYAECGATFTRQWRLQEHETMHTGARPHKCVFAECGRSFTRKSHLSRHGPVHSGVKNFKCTADACGKNFYAADKLKRHVRYAHSEKHDYFKLFAEQVLSLSRRSLFPQCKEPHCAKTFRKRRALKLHLATHGTSSFRCLKSGCGMRFESHIARKAHDRRHTGYSICTVMKYNYSRTTLPDRDYFIQHRFTKATFSGYRCLYAECPISVHTWRNLRKHMASHPASFSCMVCKKAFRKRDALRRHKRTHALQKPVLLCPSQGCQAYFSTTFNLQHHIRKVHLQLLSHGCSFPDCSKTFAMRESLVRHMLRHEPDVAKLKHPHKRSSKSWQKRLEGRNRRPLFEDLHSLFSLRMNLTQRAKLEADLTGLFNERKIPHHVDPEVNLRDLFSVRPTPKVVG</sequence>
<dbReference type="Proteomes" id="UP000281406">
    <property type="component" value="Unassembled WGS sequence"/>
</dbReference>
<organism evidence="6 7">
    <name type="scientific">Anabarilius grahami</name>
    <name type="common">Kanglang fish</name>
    <name type="synonym">Barilius grahami</name>
    <dbReference type="NCBI Taxonomy" id="495550"/>
    <lineage>
        <taxon>Eukaryota</taxon>
        <taxon>Metazoa</taxon>
        <taxon>Chordata</taxon>
        <taxon>Craniata</taxon>
        <taxon>Vertebrata</taxon>
        <taxon>Euteleostomi</taxon>
        <taxon>Actinopterygii</taxon>
        <taxon>Neopterygii</taxon>
        <taxon>Teleostei</taxon>
        <taxon>Ostariophysi</taxon>
        <taxon>Cypriniformes</taxon>
        <taxon>Xenocyprididae</taxon>
        <taxon>Xenocypridinae</taxon>
        <taxon>Xenocypridinae incertae sedis</taxon>
        <taxon>Anabarilius</taxon>
    </lineage>
</organism>
<dbReference type="GO" id="GO:0005634">
    <property type="term" value="C:nucleus"/>
    <property type="evidence" value="ECO:0007669"/>
    <property type="project" value="TreeGrafter"/>
</dbReference>
<dbReference type="Pfam" id="PF00096">
    <property type="entry name" value="zf-C2H2"/>
    <property type="match status" value="3"/>
</dbReference>
<proteinExistence type="predicted"/>
<feature type="domain" description="C2H2-type" evidence="5">
    <location>
        <begin position="156"/>
        <end position="185"/>
    </location>
</feature>
<keyword evidence="1" id="KW-0479">Metal-binding</keyword>
<feature type="domain" description="C2H2-type" evidence="5">
    <location>
        <begin position="18"/>
        <end position="47"/>
    </location>
</feature>
<dbReference type="PANTHER" id="PTHR46179:SF28">
    <property type="entry name" value="SI:DKEY-208K4.2 PROTEIN"/>
    <property type="match status" value="1"/>
</dbReference>
<evidence type="ECO:0000256" key="3">
    <source>
        <dbReference type="ARBA" id="ARBA00022833"/>
    </source>
</evidence>
<protein>
    <submittedName>
        <fullName evidence="6">P43 5S RNA-binding protein</fullName>
    </submittedName>
</protein>
<evidence type="ECO:0000313" key="7">
    <source>
        <dbReference type="Proteomes" id="UP000281406"/>
    </source>
</evidence>
<feature type="domain" description="C2H2-type" evidence="5">
    <location>
        <begin position="245"/>
        <end position="272"/>
    </location>
</feature>
<dbReference type="InterPro" id="IPR036236">
    <property type="entry name" value="Znf_C2H2_sf"/>
</dbReference>
<evidence type="ECO:0000256" key="4">
    <source>
        <dbReference type="PROSITE-ProRule" id="PRU00042"/>
    </source>
</evidence>
<name>A0A3N0YGF8_ANAGA</name>
<accession>A0A3N0YGF8</accession>
<dbReference type="SMART" id="SM00355">
    <property type="entry name" value="ZnF_C2H2"/>
    <property type="match status" value="9"/>
</dbReference>
<dbReference type="PROSITE" id="PS00028">
    <property type="entry name" value="ZINC_FINGER_C2H2_1"/>
    <property type="match status" value="6"/>
</dbReference>
<dbReference type="PANTHER" id="PTHR46179">
    <property type="entry name" value="ZINC FINGER PROTEIN"/>
    <property type="match status" value="1"/>
</dbReference>
<keyword evidence="2 4" id="KW-0863">Zinc-finger</keyword>
<dbReference type="AlphaFoldDB" id="A0A3N0YGF8"/>
<feature type="domain" description="C2H2-type" evidence="5">
    <location>
        <begin position="305"/>
        <end position="334"/>
    </location>
</feature>
<gene>
    <name evidence="6" type="ORF">DPX16_23754</name>
</gene>
<keyword evidence="3" id="KW-0862">Zinc</keyword>
<evidence type="ECO:0000313" key="6">
    <source>
        <dbReference type="EMBL" id="ROL45326.1"/>
    </source>
</evidence>
<keyword evidence="7" id="KW-1185">Reference proteome</keyword>
<dbReference type="EMBL" id="RJVU01042596">
    <property type="protein sequence ID" value="ROL45326.1"/>
    <property type="molecule type" value="Genomic_DNA"/>
</dbReference>
<feature type="domain" description="C2H2-type" evidence="5">
    <location>
        <begin position="48"/>
        <end position="77"/>
    </location>
</feature>
<dbReference type="FunFam" id="3.30.160.60:FF:002343">
    <property type="entry name" value="Zinc finger protein 33A"/>
    <property type="match status" value="1"/>
</dbReference>
<dbReference type="OrthoDB" id="2687452at2759"/>
<dbReference type="InterPro" id="IPR013087">
    <property type="entry name" value="Znf_C2H2_type"/>
</dbReference>
<dbReference type="InterPro" id="IPR051061">
    <property type="entry name" value="Zinc_finger_trans_reg"/>
</dbReference>
<dbReference type="Gene3D" id="3.30.160.60">
    <property type="entry name" value="Classic Zinc Finger"/>
    <property type="match status" value="6"/>
</dbReference>
<dbReference type="GO" id="GO:0008270">
    <property type="term" value="F:zinc ion binding"/>
    <property type="evidence" value="ECO:0007669"/>
    <property type="project" value="UniProtKB-KW"/>
</dbReference>
<evidence type="ECO:0000256" key="2">
    <source>
        <dbReference type="ARBA" id="ARBA00022771"/>
    </source>
</evidence>
<dbReference type="SUPFAM" id="SSF57667">
    <property type="entry name" value="beta-beta-alpha zinc fingers"/>
    <property type="match status" value="4"/>
</dbReference>
<feature type="domain" description="C2H2-type" evidence="5">
    <location>
        <begin position="78"/>
        <end position="108"/>
    </location>
</feature>
<evidence type="ECO:0000259" key="5">
    <source>
        <dbReference type="PROSITE" id="PS50157"/>
    </source>
</evidence>
<comment type="caution">
    <text evidence="6">The sequence shown here is derived from an EMBL/GenBank/DDBJ whole genome shotgun (WGS) entry which is preliminary data.</text>
</comment>
<dbReference type="PROSITE" id="PS50157">
    <property type="entry name" value="ZINC_FINGER_C2H2_2"/>
    <property type="match status" value="7"/>
</dbReference>
<evidence type="ECO:0000256" key="1">
    <source>
        <dbReference type="ARBA" id="ARBA00022723"/>
    </source>
</evidence>
<feature type="domain" description="C2H2-type" evidence="5">
    <location>
        <begin position="127"/>
        <end position="151"/>
    </location>
</feature>
<reference evidence="6 7" key="1">
    <citation type="submission" date="2018-10" db="EMBL/GenBank/DDBJ databases">
        <title>Genome assembly for a Yunnan-Guizhou Plateau 3E fish, Anabarilius grahami (Regan), and its evolutionary and genetic applications.</title>
        <authorList>
            <person name="Jiang W."/>
        </authorList>
    </citation>
    <scope>NUCLEOTIDE SEQUENCE [LARGE SCALE GENOMIC DNA]</scope>
    <source>
        <strain evidence="6">AG-KIZ</strain>
        <tissue evidence="6">Muscle</tissue>
    </source>
</reference>